<dbReference type="STRING" id="329046.A0A1Y2CRX1"/>
<dbReference type="AlphaFoldDB" id="A0A1Y2CRX1"/>
<feature type="transmembrane region" description="Helical" evidence="1">
    <location>
        <begin position="26"/>
        <end position="45"/>
    </location>
</feature>
<sequence>MTNDSKSSYKETPPVQRILQQILQRVPGTLLILMIPFTLFTPRYAPDLFAFYYIALNIIFVLSVSRAVVGIWFAWHMAKTNLQLDSRDDIDHWIIIPNYKEDIETLSDTLEVLASHRMAKQRYKICLAMEQGEKDSEKKAAQLIDEFSPYFAFVHFTHHPKNIPGEQRGKAANVAWAAKQIATIMESSELRSKTILTIQDADTLLTADYFDKLSTLATAQKETAHLHFYTPFNTFDRNSNSVPAIVRIMDICLSVTQLSTFLPYYPVSVPLSTYSLPFELANKVGWDSNGLAEDWHTALRLTFATNGALSQCNIVGSGTWYSDITAKRIQVKRHYWGGVLEFSFFVSVALLKMVGADTNVPVLEAEFLYPCERSRGQRVWDMGGRWVRLFLQGFHTLESLIWPIHALIINVLAVIVIPGYGPAFMNALPNGWWKVLYGVEGASVPRVVAWIPTWMIYIQMLVIPVTVMVAVGYEGLYTWCSEGRWVAGSVEAGTLNRLGKKSAISNEVKRNWADMLDWILFPIGLVYVIFQLCSSSLSQMLWGRLEYVVAAKPVIGGRPHNQPTSSQENLLEKA</sequence>
<keyword evidence="1" id="KW-0472">Membrane</keyword>
<name>A0A1Y2CRX1_9FUNG</name>
<keyword evidence="3" id="KW-1185">Reference proteome</keyword>
<reference evidence="2 3" key="1">
    <citation type="submission" date="2016-07" db="EMBL/GenBank/DDBJ databases">
        <title>Pervasive Adenine N6-methylation of Active Genes in Fungi.</title>
        <authorList>
            <consortium name="DOE Joint Genome Institute"/>
            <person name="Mondo S.J."/>
            <person name="Dannebaum R.O."/>
            <person name="Kuo R.C."/>
            <person name="Labutti K."/>
            <person name="Haridas S."/>
            <person name="Kuo A."/>
            <person name="Salamov A."/>
            <person name="Ahrendt S.R."/>
            <person name="Lipzen A."/>
            <person name="Sullivan W."/>
            <person name="Andreopoulos W.B."/>
            <person name="Clum A."/>
            <person name="Lindquist E."/>
            <person name="Daum C."/>
            <person name="Ramamoorthy G.K."/>
            <person name="Gryganskyi A."/>
            <person name="Culley D."/>
            <person name="Magnuson J.K."/>
            <person name="James T.Y."/>
            <person name="O'Malley M.A."/>
            <person name="Stajich J.E."/>
            <person name="Spatafora J.W."/>
            <person name="Visel A."/>
            <person name="Grigoriev I.V."/>
        </authorList>
    </citation>
    <scope>NUCLEOTIDE SEQUENCE [LARGE SCALE GENOMIC DNA]</scope>
    <source>
        <strain evidence="2 3">JEL800</strain>
    </source>
</reference>
<dbReference type="InterPro" id="IPR029044">
    <property type="entry name" value="Nucleotide-diphossugar_trans"/>
</dbReference>
<accession>A0A1Y2CRX1</accession>
<dbReference type="Proteomes" id="UP000193642">
    <property type="component" value="Unassembled WGS sequence"/>
</dbReference>
<feature type="transmembrane region" description="Helical" evidence="1">
    <location>
        <begin position="51"/>
        <end position="75"/>
    </location>
</feature>
<gene>
    <name evidence="2" type="ORF">BCR33DRAFT_713397</name>
</gene>
<feature type="transmembrane region" description="Helical" evidence="1">
    <location>
        <begin position="454"/>
        <end position="473"/>
    </location>
</feature>
<organism evidence="2 3">
    <name type="scientific">Rhizoclosmatium globosum</name>
    <dbReference type="NCBI Taxonomy" id="329046"/>
    <lineage>
        <taxon>Eukaryota</taxon>
        <taxon>Fungi</taxon>
        <taxon>Fungi incertae sedis</taxon>
        <taxon>Chytridiomycota</taxon>
        <taxon>Chytridiomycota incertae sedis</taxon>
        <taxon>Chytridiomycetes</taxon>
        <taxon>Chytridiales</taxon>
        <taxon>Chytriomycetaceae</taxon>
        <taxon>Rhizoclosmatium</taxon>
    </lineage>
</organism>
<keyword evidence="1" id="KW-1133">Transmembrane helix</keyword>
<dbReference type="EMBL" id="MCGO01000008">
    <property type="protein sequence ID" value="ORY49778.1"/>
    <property type="molecule type" value="Genomic_DNA"/>
</dbReference>
<dbReference type="Gene3D" id="3.90.550.10">
    <property type="entry name" value="Spore Coat Polysaccharide Biosynthesis Protein SpsA, Chain A"/>
    <property type="match status" value="1"/>
</dbReference>
<keyword evidence="1" id="KW-0812">Transmembrane</keyword>
<feature type="transmembrane region" description="Helical" evidence="1">
    <location>
        <begin position="518"/>
        <end position="537"/>
    </location>
</feature>
<dbReference type="OrthoDB" id="5819478at2759"/>
<evidence type="ECO:0000313" key="3">
    <source>
        <dbReference type="Proteomes" id="UP000193642"/>
    </source>
</evidence>
<comment type="caution">
    <text evidence="2">The sequence shown here is derived from an EMBL/GenBank/DDBJ whole genome shotgun (WGS) entry which is preliminary data.</text>
</comment>
<feature type="transmembrane region" description="Helical" evidence="1">
    <location>
        <begin position="400"/>
        <end position="420"/>
    </location>
</feature>
<feature type="transmembrane region" description="Helical" evidence="1">
    <location>
        <begin position="335"/>
        <end position="354"/>
    </location>
</feature>
<evidence type="ECO:0000313" key="2">
    <source>
        <dbReference type="EMBL" id="ORY49778.1"/>
    </source>
</evidence>
<dbReference type="PANTHER" id="PTHR36851">
    <property type="entry name" value="UNNAMED PRODUCT"/>
    <property type="match status" value="1"/>
</dbReference>
<dbReference type="PANTHER" id="PTHR36851:SF1">
    <property type="entry name" value="GLYCO_TRANS_2-LIKE DOMAIN-CONTAINING PROTEIN"/>
    <property type="match status" value="1"/>
</dbReference>
<dbReference type="SUPFAM" id="SSF53448">
    <property type="entry name" value="Nucleotide-diphospho-sugar transferases"/>
    <property type="match status" value="1"/>
</dbReference>
<evidence type="ECO:0000256" key="1">
    <source>
        <dbReference type="SAM" id="Phobius"/>
    </source>
</evidence>
<proteinExistence type="predicted"/>
<protein>
    <submittedName>
        <fullName evidence="2">Uncharacterized protein</fullName>
    </submittedName>
</protein>